<proteinExistence type="predicted"/>
<sequence>MPEFLRTTSDNPHFQSLTDELDTELCRIYNTRKEDYEEYNRITGLPTVVLAYENGAPIACGCFKAHDAGTIELKRMFVKPAFRGKGIASLMVAELEKWATELGYESIVLETGIGQPEAIALYRKLGYADIPHFGEFPEESRSVCLGKGIVC</sequence>
<organism evidence="4 5">
    <name type="scientific">Dyadobacter beijingensis</name>
    <dbReference type="NCBI Taxonomy" id="365489"/>
    <lineage>
        <taxon>Bacteria</taxon>
        <taxon>Pseudomonadati</taxon>
        <taxon>Bacteroidota</taxon>
        <taxon>Cytophagia</taxon>
        <taxon>Cytophagales</taxon>
        <taxon>Spirosomataceae</taxon>
        <taxon>Dyadobacter</taxon>
    </lineage>
</organism>
<dbReference type="Proteomes" id="UP000632339">
    <property type="component" value="Unassembled WGS sequence"/>
</dbReference>
<keyword evidence="1" id="KW-0808">Transferase</keyword>
<evidence type="ECO:0000313" key="5">
    <source>
        <dbReference type="Proteomes" id="UP000632339"/>
    </source>
</evidence>
<name>A0ABQ2IM63_9BACT</name>
<dbReference type="CDD" id="cd04301">
    <property type="entry name" value="NAT_SF"/>
    <property type="match status" value="1"/>
</dbReference>
<dbReference type="SUPFAM" id="SSF55729">
    <property type="entry name" value="Acyl-CoA N-acyltransferases (Nat)"/>
    <property type="match status" value="1"/>
</dbReference>
<dbReference type="Gene3D" id="3.40.630.30">
    <property type="match status" value="1"/>
</dbReference>
<keyword evidence="5" id="KW-1185">Reference proteome</keyword>
<feature type="domain" description="N-acetyltransferase" evidence="3">
    <location>
        <begin position="2"/>
        <end position="150"/>
    </location>
</feature>
<dbReference type="RefSeq" id="WP_019945061.1">
    <property type="nucleotide sequence ID" value="NZ_BMLI01000003.1"/>
</dbReference>
<evidence type="ECO:0000259" key="3">
    <source>
        <dbReference type="PROSITE" id="PS51186"/>
    </source>
</evidence>
<comment type="caution">
    <text evidence="4">The sequence shown here is derived from an EMBL/GenBank/DDBJ whole genome shotgun (WGS) entry which is preliminary data.</text>
</comment>
<evidence type="ECO:0000313" key="4">
    <source>
        <dbReference type="EMBL" id="GGN11079.1"/>
    </source>
</evidence>
<keyword evidence="2" id="KW-0012">Acyltransferase</keyword>
<dbReference type="Pfam" id="PF00583">
    <property type="entry name" value="Acetyltransf_1"/>
    <property type="match status" value="1"/>
</dbReference>
<dbReference type="InterPro" id="IPR016181">
    <property type="entry name" value="Acyl_CoA_acyltransferase"/>
</dbReference>
<dbReference type="InterPro" id="IPR050832">
    <property type="entry name" value="Bact_Acetyltransf"/>
</dbReference>
<dbReference type="InterPro" id="IPR000182">
    <property type="entry name" value="GNAT_dom"/>
</dbReference>
<dbReference type="PANTHER" id="PTHR43877:SF2">
    <property type="entry name" value="AMINOALKYLPHOSPHONATE N-ACETYLTRANSFERASE-RELATED"/>
    <property type="match status" value="1"/>
</dbReference>
<dbReference type="EMBL" id="BMLI01000003">
    <property type="protein sequence ID" value="GGN11079.1"/>
    <property type="molecule type" value="Genomic_DNA"/>
</dbReference>
<protein>
    <submittedName>
        <fullName evidence="4">N-acetyltransferase</fullName>
    </submittedName>
</protein>
<gene>
    <name evidence="4" type="ORF">GCM10010967_53670</name>
</gene>
<accession>A0ABQ2IM63</accession>
<dbReference type="PROSITE" id="PS51186">
    <property type="entry name" value="GNAT"/>
    <property type="match status" value="1"/>
</dbReference>
<evidence type="ECO:0000256" key="1">
    <source>
        <dbReference type="ARBA" id="ARBA00022679"/>
    </source>
</evidence>
<reference evidence="5" key="1">
    <citation type="journal article" date="2019" name="Int. J. Syst. Evol. Microbiol.">
        <title>The Global Catalogue of Microorganisms (GCM) 10K type strain sequencing project: providing services to taxonomists for standard genome sequencing and annotation.</title>
        <authorList>
            <consortium name="The Broad Institute Genomics Platform"/>
            <consortium name="The Broad Institute Genome Sequencing Center for Infectious Disease"/>
            <person name="Wu L."/>
            <person name="Ma J."/>
        </authorList>
    </citation>
    <scope>NUCLEOTIDE SEQUENCE [LARGE SCALE GENOMIC DNA]</scope>
    <source>
        <strain evidence="5">CGMCC 1.6375</strain>
    </source>
</reference>
<dbReference type="PANTHER" id="PTHR43877">
    <property type="entry name" value="AMINOALKYLPHOSPHONATE N-ACETYLTRANSFERASE-RELATED-RELATED"/>
    <property type="match status" value="1"/>
</dbReference>
<evidence type="ECO:0000256" key="2">
    <source>
        <dbReference type="ARBA" id="ARBA00023315"/>
    </source>
</evidence>